<feature type="transmembrane region" description="Helical" evidence="2">
    <location>
        <begin position="20"/>
        <end position="38"/>
    </location>
</feature>
<organism evidence="3 4">
    <name type="scientific">Galleria mellonella</name>
    <name type="common">Greater wax moth</name>
    <dbReference type="NCBI Taxonomy" id="7137"/>
    <lineage>
        <taxon>Eukaryota</taxon>
        <taxon>Metazoa</taxon>
        <taxon>Ecdysozoa</taxon>
        <taxon>Arthropoda</taxon>
        <taxon>Hexapoda</taxon>
        <taxon>Insecta</taxon>
        <taxon>Pterygota</taxon>
        <taxon>Neoptera</taxon>
        <taxon>Endopterygota</taxon>
        <taxon>Lepidoptera</taxon>
        <taxon>Glossata</taxon>
        <taxon>Ditrysia</taxon>
        <taxon>Pyraloidea</taxon>
        <taxon>Pyralidae</taxon>
        <taxon>Galleriinae</taxon>
        <taxon>Galleria</taxon>
    </lineage>
</organism>
<accession>A0A6J1WA43</accession>
<feature type="compositionally biased region" description="Basic and acidic residues" evidence="1">
    <location>
        <begin position="71"/>
        <end position="81"/>
    </location>
</feature>
<sequence length="155" mass="17894">MSCRYYTEATIGWMLNNKRIVFLAVLNFCLFVSMLAMIGQRNRAYREIENLKEQLNSNDNNGEENNEETPEGDKPEDDKPEGQQSNKATPENNPPDKSNKVEDIKFEESAHNENNQLNEQPVKSEEEHKIVRRSLSDNSIKTLDSRLLKLMGYIS</sequence>
<keyword evidence="2" id="KW-0812">Transmembrane</keyword>
<dbReference type="GeneID" id="113510671"/>
<evidence type="ECO:0000313" key="4">
    <source>
        <dbReference type="RefSeq" id="XP_026749965.1"/>
    </source>
</evidence>
<feature type="compositionally biased region" description="Basic and acidic residues" evidence="1">
    <location>
        <begin position="97"/>
        <end position="111"/>
    </location>
</feature>
<keyword evidence="2" id="KW-1133">Transmembrane helix</keyword>
<feature type="compositionally biased region" description="Polar residues" evidence="1">
    <location>
        <begin position="112"/>
        <end position="121"/>
    </location>
</feature>
<keyword evidence="3" id="KW-1185">Reference proteome</keyword>
<dbReference type="Proteomes" id="UP001652740">
    <property type="component" value="Unplaced"/>
</dbReference>
<dbReference type="InParanoid" id="A0A6J1WA43"/>
<keyword evidence="2" id="KW-0472">Membrane</keyword>
<gene>
    <name evidence="4" type="primary">LOC113510671</name>
</gene>
<name>A0A6J1WA43_GALME</name>
<reference evidence="4" key="1">
    <citation type="submission" date="2025-08" db="UniProtKB">
        <authorList>
            <consortium name="RefSeq"/>
        </authorList>
    </citation>
    <scope>IDENTIFICATION</scope>
    <source>
        <tissue evidence="4">Whole larvae</tissue>
    </source>
</reference>
<feature type="compositionally biased region" description="Acidic residues" evidence="1">
    <location>
        <begin position="61"/>
        <end position="70"/>
    </location>
</feature>
<evidence type="ECO:0000256" key="2">
    <source>
        <dbReference type="SAM" id="Phobius"/>
    </source>
</evidence>
<proteinExistence type="predicted"/>
<dbReference type="AlphaFoldDB" id="A0A6J1WA43"/>
<evidence type="ECO:0000256" key="1">
    <source>
        <dbReference type="SAM" id="MobiDB-lite"/>
    </source>
</evidence>
<protein>
    <submittedName>
        <fullName evidence="4">Uncharacterized protein LOC113510671</fullName>
    </submittedName>
</protein>
<dbReference type="RefSeq" id="XP_026749965.1">
    <property type="nucleotide sequence ID" value="XM_026894164.3"/>
</dbReference>
<dbReference type="OrthoDB" id="7480716at2759"/>
<dbReference type="KEGG" id="gmw:113510671"/>
<feature type="compositionally biased region" description="Polar residues" evidence="1">
    <location>
        <begin position="82"/>
        <end position="91"/>
    </location>
</feature>
<evidence type="ECO:0000313" key="3">
    <source>
        <dbReference type="Proteomes" id="UP001652740"/>
    </source>
</evidence>
<feature type="region of interest" description="Disordered" evidence="1">
    <location>
        <begin position="52"/>
        <end position="139"/>
    </location>
</feature>